<keyword evidence="3" id="KW-1185">Reference proteome</keyword>
<reference evidence="2 3" key="1">
    <citation type="submission" date="2020-04" db="EMBL/GenBank/DDBJ databases">
        <title>Salinimonas sp. HHU 13199.</title>
        <authorList>
            <person name="Cui X."/>
            <person name="Zhang D."/>
        </authorList>
    </citation>
    <scope>NUCLEOTIDE SEQUENCE [LARGE SCALE GENOMIC DNA]</scope>
    <source>
        <strain evidence="2 3">HHU 13199</strain>
    </source>
</reference>
<gene>
    <name evidence="2" type="ORF">HHX48_17755</name>
</gene>
<dbReference type="Pfam" id="PF11393">
    <property type="entry name" value="T4BSS_DotI_IcmL"/>
    <property type="match status" value="1"/>
</dbReference>
<name>A0ABR8LPB7_9ALTE</name>
<feature type="transmembrane region" description="Helical" evidence="1">
    <location>
        <begin position="35"/>
        <end position="54"/>
    </location>
</feature>
<comment type="caution">
    <text evidence="2">The sequence shown here is derived from an EMBL/GenBank/DDBJ whole genome shotgun (WGS) entry which is preliminary data.</text>
</comment>
<accession>A0ABR8LPB7</accession>
<sequence length="221" mass="25000">MTTLNAPQVVTITDELLEYALKQNRLMQKKLQRKMLLSSGLLAVIVGLGLTLAFDATELRLSEPVLVDEEGNTKVIPPIFNLENSLAFSAALADKYAMRLMNFHFLNLENQMQERRSLFVDDKTYEAVYRRPLQDADAFERIQKNNYIITAATIRNADLMAEFIVDGDLFIKYQIRLVQTAVGPSGEAESNKVILELTFKRVSRDEAIEGLLISDLGTIKR</sequence>
<evidence type="ECO:0000313" key="2">
    <source>
        <dbReference type="EMBL" id="MBD3587587.1"/>
    </source>
</evidence>
<dbReference type="EMBL" id="JABBXD010000016">
    <property type="protein sequence ID" value="MBD3587587.1"/>
    <property type="molecule type" value="Genomic_DNA"/>
</dbReference>
<evidence type="ECO:0000256" key="1">
    <source>
        <dbReference type="SAM" id="Phobius"/>
    </source>
</evidence>
<organism evidence="2 3">
    <name type="scientific">Salinimonas profundi</name>
    <dbReference type="NCBI Taxonomy" id="2729140"/>
    <lineage>
        <taxon>Bacteria</taxon>
        <taxon>Pseudomonadati</taxon>
        <taxon>Pseudomonadota</taxon>
        <taxon>Gammaproteobacteria</taxon>
        <taxon>Alteromonadales</taxon>
        <taxon>Alteromonadaceae</taxon>
        <taxon>Alteromonas/Salinimonas group</taxon>
        <taxon>Salinimonas</taxon>
    </lineage>
</organism>
<dbReference type="InterPro" id="IPR021055">
    <property type="entry name" value="T4BSS_IcmL/DotI"/>
</dbReference>
<dbReference type="RefSeq" id="WP_191026636.1">
    <property type="nucleotide sequence ID" value="NZ_JABBXD010000016.1"/>
</dbReference>
<protein>
    <submittedName>
        <fullName evidence="2">DotI/IcmL/TraM family protein</fullName>
    </submittedName>
</protein>
<proteinExistence type="predicted"/>
<keyword evidence="1" id="KW-0812">Transmembrane</keyword>
<keyword evidence="1" id="KW-0472">Membrane</keyword>
<keyword evidence="1" id="KW-1133">Transmembrane helix</keyword>
<evidence type="ECO:0000313" key="3">
    <source>
        <dbReference type="Proteomes" id="UP000624419"/>
    </source>
</evidence>
<dbReference type="Proteomes" id="UP000624419">
    <property type="component" value="Unassembled WGS sequence"/>
</dbReference>